<dbReference type="SUPFAM" id="SSF52799">
    <property type="entry name" value="(Phosphotyrosine protein) phosphatases II"/>
    <property type="match status" value="1"/>
</dbReference>
<dbReference type="OrthoDB" id="45256at2759"/>
<dbReference type="GO" id="GO:0019988">
    <property type="term" value="P:charged-tRNA amino acid modification"/>
    <property type="evidence" value="ECO:0007669"/>
    <property type="project" value="InterPro"/>
</dbReference>
<sequence length="545" mass="60150">CYFKSTDGHVNVHDFSTQRLNLPLFSLASSNGGVVLVDATKSSKKKSMPDSFSRTIPIWCAALNSLRSHLSPPHTPPPTNPLLFTPSSCVPQAEHSAMLSKISEIHVPFLLSLGDSCISSSYLLATFTKPLRCYWLTRSESGEESYEDGQVPDPENYTCIICVNASRRILRPPLWEAGDPDSASGYFYSPGAGDDHEGWARGLTPAMFWDHHEEILLSPRTEDDVDERIDHIVASYPGDSVLQGTIREYDDRSYDKIGDSGIYVGSRSSGRPPGCWERFDAILNVTTNEYEDNMSEKIGLAGKHYLCCPVEEGKRDKTELERWMSVALLFYGIHGVSGGGKVLIHCAQGKDRSVAVAMACLAVFGDKREPASEEGWYNEKEFEARLLVTSIGSSSSSPPFKTSGIPSDIVTSLLTPTGKLKIMEFIAEYFCCYSITKQSLRLTLNKIQRSRPSASPSRKTLQKLNQGQEGQEEEEANPNAFQCDDCGVWGVDCYENLGLVGEELGEYFDMGEPDRCEECFAKWAKSKGSESLEGDFEGLSVSGET</sequence>
<dbReference type="AlphaFoldDB" id="A0A9W7DNS8"/>
<dbReference type="InterPro" id="IPR033449">
    <property type="entry name" value="Rit1_N"/>
</dbReference>
<comment type="caution">
    <text evidence="4">The sequence shown here is derived from an EMBL/GenBank/DDBJ whole genome shotgun (WGS) entry which is preliminary data.</text>
</comment>
<evidence type="ECO:0000313" key="4">
    <source>
        <dbReference type="EMBL" id="GMH49097.1"/>
    </source>
</evidence>
<dbReference type="Pfam" id="PF17184">
    <property type="entry name" value="Rit1_C"/>
    <property type="match status" value="1"/>
</dbReference>
<reference evidence="4" key="1">
    <citation type="submission" date="2022-07" db="EMBL/GenBank/DDBJ databases">
        <title>Genome analysis of Parmales, a sister group of diatoms, reveals the evolutionary specialization of diatoms from phago-mixotrophs to photoautotrophs.</title>
        <authorList>
            <person name="Ban H."/>
            <person name="Sato S."/>
            <person name="Yoshikawa S."/>
            <person name="Kazumasa Y."/>
            <person name="Nakamura Y."/>
            <person name="Ichinomiya M."/>
            <person name="Saitoh K."/>
            <person name="Sato N."/>
            <person name="Blanc-Mathieu R."/>
            <person name="Endo H."/>
            <person name="Kuwata A."/>
            <person name="Ogata H."/>
        </authorList>
    </citation>
    <scope>NUCLEOTIDE SEQUENCE</scope>
</reference>
<gene>
    <name evidence="4" type="ORF">TrRE_jg9187</name>
</gene>
<keyword evidence="5" id="KW-1185">Reference proteome</keyword>
<feature type="compositionally biased region" description="Polar residues" evidence="1">
    <location>
        <begin position="451"/>
        <end position="465"/>
    </location>
</feature>
<evidence type="ECO:0000259" key="3">
    <source>
        <dbReference type="Pfam" id="PF17184"/>
    </source>
</evidence>
<feature type="region of interest" description="Disordered" evidence="1">
    <location>
        <begin position="451"/>
        <end position="477"/>
    </location>
</feature>
<dbReference type="PANTHER" id="PTHR31811">
    <property type="entry name" value="TRNA A64-2'-O-RIBOSYLPHOSPHATE TRANSFERASE"/>
    <property type="match status" value="1"/>
</dbReference>
<name>A0A9W7DNS8_9STRA</name>
<feature type="non-terminal residue" evidence="4">
    <location>
        <position position="1"/>
    </location>
</feature>
<evidence type="ECO:0000313" key="5">
    <source>
        <dbReference type="Proteomes" id="UP001165082"/>
    </source>
</evidence>
<proteinExistence type="predicted"/>
<dbReference type="Proteomes" id="UP001165082">
    <property type="component" value="Unassembled WGS sequence"/>
</dbReference>
<dbReference type="EMBL" id="BRXZ01001896">
    <property type="protein sequence ID" value="GMH49097.1"/>
    <property type="molecule type" value="Genomic_DNA"/>
</dbReference>
<dbReference type="Gene3D" id="3.90.190.10">
    <property type="entry name" value="Protein tyrosine phosphatase superfamily"/>
    <property type="match status" value="1"/>
</dbReference>
<dbReference type="InterPro" id="IPR033421">
    <property type="entry name" value="Rit1_DUSP-like"/>
</dbReference>
<dbReference type="GO" id="GO:0005737">
    <property type="term" value="C:cytoplasm"/>
    <property type="evidence" value="ECO:0007669"/>
    <property type="project" value="TreeGrafter"/>
</dbReference>
<feature type="domain" description="Rit1 DUSP-like" evidence="2">
    <location>
        <begin position="304"/>
        <end position="368"/>
    </location>
</feature>
<dbReference type="GO" id="GO:0043399">
    <property type="term" value="F:tRNA adenosine(64)-2'-O-ribosylphosphate transferase activity"/>
    <property type="evidence" value="ECO:0007669"/>
    <property type="project" value="InterPro"/>
</dbReference>
<dbReference type="PANTHER" id="PTHR31811:SF0">
    <property type="entry name" value="TRNA A64-2'-O-RIBOSYLPHOSPHATE TRANSFERASE"/>
    <property type="match status" value="1"/>
</dbReference>
<dbReference type="Pfam" id="PF04179">
    <property type="entry name" value="Init_tRNA_PT"/>
    <property type="match status" value="1"/>
</dbReference>
<dbReference type="InterPro" id="IPR029021">
    <property type="entry name" value="Prot-tyrosine_phosphatase-like"/>
</dbReference>
<evidence type="ECO:0000256" key="1">
    <source>
        <dbReference type="SAM" id="MobiDB-lite"/>
    </source>
</evidence>
<organism evidence="4 5">
    <name type="scientific">Triparma retinervis</name>
    <dbReference type="NCBI Taxonomy" id="2557542"/>
    <lineage>
        <taxon>Eukaryota</taxon>
        <taxon>Sar</taxon>
        <taxon>Stramenopiles</taxon>
        <taxon>Ochrophyta</taxon>
        <taxon>Bolidophyceae</taxon>
        <taxon>Parmales</taxon>
        <taxon>Triparmaceae</taxon>
        <taxon>Triparma</taxon>
    </lineage>
</organism>
<feature type="region of interest" description="Disordered" evidence="1">
    <location>
        <begin position="526"/>
        <end position="545"/>
    </location>
</feature>
<accession>A0A9W7DNS8</accession>
<evidence type="ECO:0000259" key="2">
    <source>
        <dbReference type="Pfam" id="PF04179"/>
    </source>
</evidence>
<protein>
    <submittedName>
        <fullName evidence="4">Uncharacterized protein</fullName>
    </submittedName>
</protein>
<dbReference type="InterPro" id="IPR007306">
    <property type="entry name" value="Rit1"/>
</dbReference>
<feature type="domain" description="Rit1 N-terminal" evidence="3">
    <location>
        <begin position="1"/>
        <end position="233"/>
    </location>
</feature>